<evidence type="ECO:0000256" key="7">
    <source>
        <dbReference type="ARBA" id="ARBA00022840"/>
    </source>
</evidence>
<evidence type="ECO:0000256" key="10">
    <source>
        <dbReference type="ARBA" id="ARBA00047639"/>
    </source>
</evidence>
<proteinExistence type="inferred from homology"/>
<dbReference type="PANTHER" id="PTHR43707:SF1">
    <property type="entry name" value="HISTIDINE--TRNA LIGASE, MITOCHONDRIAL-RELATED"/>
    <property type="match status" value="1"/>
</dbReference>
<dbReference type="PROSITE" id="PS50862">
    <property type="entry name" value="AA_TRNA_LIGASE_II"/>
    <property type="match status" value="1"/>
</dbReference>
<feature type="binding site" evidence="12">
    <location>
        <position position="126"/>
    </location>
    <ligand>
        <name>L-histidine</name>
        <dbReference type="ChEBI" id="CHEBI:57595"/>
    </ligand>
</feature>
<feature type="binding site" evidence="12">
    <location>
        <position position="130"/>
    </location>
    <ligand>
        <name>L-histidine</name>
        <dbReference type="ChEBI" id="CHEBI:57595"/>
    </ligand>
</feature>
<dbReference type="GO" id="GO:0006427">
    <property type="term" value="P:histidyl-tRNA aminoacylation"/>
    <property type="evidence" value="ECO:0007669"/>
    <property type="project" value="UniProtKB-UniRule"/>
</dbReference>
<dbReference type="HAMAP" id="MF_00127">
    <property type="entry name" value="His_tRNA_synth"/>
    <property type="match status" value="1"/>
</dbReference>
<dbReference type="InterPro" id="IPR036621">
    <property type="entry name" value="Anticodon-bd_dom_sf"/>
</dbReference>
<dbReference type="Gene3D" id="3.40.50.800">
    <property type="entry name" value="Anticodon-binding domain"/>
    <property type="match status" value="1"/>
</dbReference>
<dbReference type="Proteomes" id="UP000003544">
    <property type="component" value="Unassembled WGS sequence"/>
</dbReference>
<dbReference type="eggNOG" id="COG0124">
    <property type="taxonomic scope" value="Bacteria"/>
</dbReference>
<dbReference type="Pfam" id="PF03129">
    <property type="entry name" value="HGTP_anticodon"/>
    <property type="match status" value="1"/>
</dbReference>
<evidence type="ECO:0000256" key="4">
    <source>
        <dbReference type="ARBA" id="ARBA00022490"/>
    </source>
</evidence>
<evidence type="ECO:0000256" key="2">
    <source>
        <dbReference type="ARBA" id="ARBA00008226"/>
    </source>
</evidence>
<sequence>MAEIIRSIRGMNDILPEATPYWQVIETILKDVLAGYGYQEIRFPIVEKTELFKRSIGEVTDIVEKEMYTFEDRNGDSLTLRPEGTAGCVRAAMQNGLLNQTQRLWYMGPMFRHERPQKGRYRQFHQIGVEAYGFNGPDIDAEMIMLTARLWKALGLKGVTLQINSLGSTEARLAYREVLIAYFEQHQSELDEDSQRRLHSNPLRILDSKNPEMQALNDAAPKLIDYLDEESKQHFEQLCQILDSVNIAYEINPRLVRGLDYYGKTVFEWVTDQLGSQGTVCAGGRYDGLVAQLGGKEATAIGFAIGLERLVALLEATEALPEIKQTDAYLVAVGEQAMAQAALLTERLRDELPGIRLISHCGGGSFKSQFKRADRSGARWTLILGDEEVSNQTIGIKTMATGEQQTIKWAELPSFLSQ</sequence>
<dbReference type="STRING" id="1026882.MAMP_00037"/>
<evidence type="ECO:0000256" key="1">
    <source>
        <dbReference type="ARBA" id="ARBA00004496"/>
    </source>
</evidence>
<keyword evidence="5 11" id="KW-0436">Ligase</keyword>
<dbReference type="GO" id="GO:0005737">
    <property type="term" value="C:cytoplasm"/>
    <property type="evidence" value="ECO:0007669"/>
    <property type="project" value="UniProtKB-SubCell"/>
</dbReference>
<organism evidence="14 15">
    <name type="scientific">Methylophaga aminisulfidivorans MP</name>
    <dbReference type="NCBI Taxonomy" id="1026882"/>
    <lineage>
        <taxon>Bacteria</taxon>
        <taxon>Pseudomonadati</taxon>
        <taxon>Pseudomonadota</taxon>
        <taxon>Gammaproteobacteria</taxon>
        <taxon>Thiotrichales</taxon>
        <taxon>Piscirickettsiaceae</taxon>
        <taxon>Methylophaga</taxon>
    </lineage>
</organism>
<dbReference type="PIRSF" id="PIRSF001549">
    <property type="entry name" value="His-tRNA_synth"/>
    <property type="match status" value="1"/>
</dbReference>
<feature type="binding site" evidence="12">
    <location>
        <position position="112"/>
    </location>
    <ligand>
        <name>L-histidine</name>
        <dbReference type="ChEBI" id="CHEBI:57595"/>
    </ligand>
</feature>
<evidence type="ECO:0000256" key="5">
    <source>
        <dbReference type="ARBA" id="ARBA00022598"/>
    </source>
</evidence>
<dbReference type="FunFam" id="3.30.930.10:FF:000005">
    <property type="entry name" value="Histidine--tRNA ligase"/>
    <property type="match status" value="1"/>
</dbReference>
<protein>
    <recommendedName>
        <fullName evidence="11">Histidine--tRNA ligase</fullName>
        <ecNumber evidence="11">6.1.1.21</ecNumber>
    </recommendedName>
    <alternativeName>
        <fullName evidence="11">Histidyl-tRNA synthetase</fullName>
        <shortName evidence="11">HisRS</shortName>
    </alternativeName>
</protein>
<comment type="subunit">
    <text evidence="3 11">Homodimer.</text>
</comment>
<evidence type="ECO:0000256" key="8">
    <source>
        <dbReference type="ARBA" id="ARBA00022917"/>
    </source>
</evidence>
<dbReference type="InterPro" id="IPR004154">
    <property type="entry name" value="Anticodon-bd"/>
</dbReference>
<dbReference type="RefSeq" id="WP_007146266.1">
    <property type="nucleotide sequence ID" value="NZ_AFIG01000003.1"/>
</dbReference>
<comment type="similarity">
    <text evidence="2 11">Belongs to the class-II aminoacyl-tRNA synthetase family.</text>
</comment>
<evidence type="ECO:0000256" key="9">
    <source>
        <dbReference type="ARBA" id="ARBA00023146"/>
    </source>
</evidence>
<comment type="caution">
    <text evidence="14">The sequence shown here is derived from an EMBL/GenBank/DDBJ whole genome shotgun (WGS) entry which is preliminary data.</text>
</comment>
<feature type="binding site" evidence="12">
    <location>
        <position position="257"/>
    </location>
    <ligand>
        <name>L-histidine</name>
        <dbReference type="ChEBI" id="CHEBI:57595"/>
    </ligand>
</feature>
<keyword evidence="8 11" id="KW-0648">Protein biosynthesis</keyword>
<dbReference type="GO" id="GO:0004821">
    <property type="term" value="F:histidine-tRNA ligase activity"/>
    <property type="evidence" value="ECO:0007669"/>
    <property type="project" value="UniProtKB-UniRule"/>
</dbReference>
<keyword evidence="9 11" id="KW-0030">Aminoacyl-tRNA synthetase</keyword>
<evidence type="ECO:0000259" key="13">
    <source>
        <dbReference type="PROSITE" id="PS50862"/>
    </source>
</evidence>
<dbReference type="NCBIfam" id="TIGR00442">
    <property type="entry name" value="hisS"/>
    <property type="match status" value="1"/>
</dbReference>
<keyword evidence="4 11" id="KW-0963">Cytoplasm</keyword>
<dbReference type="Pfam" id="PF13393">
    <property type="entry name" value="tRNA-synt_His"/>
    <property type="match status" value="1"/>
</dbReference>
<dbReference type="SUPFAM" id="SSF55681">
    <property type="entry name" value="Class II aaRS and biotin synthetases"/>
    <property type="match status" value="1"/>
</dbReference>
<comment type="subcellular location">
    <subcellularLocation>
        <location evidence="1 11">Cytoplasm</location>
    </subcellularLocation>
</comment>
<evidence type="ECO:0000256" key="6">
    <source>
        <dbReference type="ARBA" id="ARBA00022741"/>
    </source>
</evidence>
<dbReference type="InterPro" id="IPR045864">
    <property type="entry name" value="aa-tRNA-synth_II/BPL/LPL"/>
</dbReference>
<dbReference type="GO" id="GO:0005524">
    <property type="term" value="F:ATP binding"/>
    <property type="evidence" value="ECO:0007669"/>
    <property type="project" value="UniProtKB-UniRule"/>
</dbReference>
<feature type="binding site" evidence="12">
    <location>
        <begin position="83"/>
        <end position="85"/>
    </location>
    <ligand>
        <name>L-histidine</name>
        <dbReference type="ChEBI" id="CHEBI:57595"/>
    </ligand>
</feature>
<keyword evidence="7 11" id="KW-0067">ATP-binding</keyword>
<keyword evidence="6 11" id="KW-0547">Nucleotide-binding</keyword>
<keyword evidence="15" id="KW-1185">Reference proteome</keyword>
<evidence type="ECO:0000313" key="15">
    <source>
        <dbReference type="Proteomes" id="UP000003544"/>
    </source>
</evidence>
<accession>F5T1L0</accession>
<evidence type="ECO:0000256" key="11">
    <source>
        <dbReference type="HAMAP-Rule" id="MF_00127"/>
    </source>
</evidence>
<dbReference type="CDD" id="cd00859">
    <property type="entry name" value="HisRS_anticodon"/>
    <property type="match status" value="1"/>
</dbReference>
<reference evidence="14 15" key="1">
    <citation type="journal article" date="2011" name="J. Bacteriol.">
        <title>Draft genome sequence of Methylophaga aminisulfidivorans MP T.</title>
        <authorList>
            <person name="Han G.H."/>
            <person name="Kim W."/>
            <person name="Chun J."/>
            <person name="Kim S.W."/>
        </authorList>
    </citation>
    <scope>NUCLEOTIDE SEQUENCE [LARGE SCALE GENOMIC DNA]</scope>
    <source>
        <strain evidence="15">MP(T)</strain>
    </source>
</reference>
<dbReference type="InterPro" id="IPR041715">
    <property type="entry name" value="HisRS-like_core"/>
</dbReference>
<dbReference type="Gene3D" id="3.30.930.10">
    <property type="entry name" value="Bira Bifunctional Protein, Domain 2"/>
    <property type="match status" value="1"/>
</dbReference>
<dbReference type="InterPro" id="IPR033656">
    <property type="entry name" value="HisRS_anticodon"/>
</dbReference>
<dbReference type="InterPro" id="IPR004516">
    <property type="entry name" value="HisRS/HisZ"/>
</dbReference>
<dbReference type="InterPro" id="IPR015807">
    <property type="entry name" value="His-tRNA-ligase"/>
</dbReference>
<evidence type="ECO:0000256" key="3">
    <source>
        <dbReference type="ARBA" id="ARBA00011738"/>
    </source>
</evidence>
<name>F5T1L0_9GAMM</name>
<evidence type="ECO:0000313" key="14">
    <source>
        <dbReference type="EMBL" id="EGL53016.1"/>
    </source>
</evidence>
<feature type="binding site" evidence="12">
    <location>
        <begin position="261"/>
        <end position="262"/>
    </location>
    <ligand>
        <name>L-histidine</name>
        <dbReference type="ChEBI" id="CHEBI:57595"/>
    </ligand>
</feature>
<dbReference type="InterPro" id="IPR006195">
    <property type="entry name" value="aa-tRNA-synth_II"/>
</dbReference>
<feature type="domain" description="Aminoacyl-transfer RNA synthetases class-II family profile" evidence="13">
    <location>
        <begin position="1"/>
        <end position="353"/>
    </location>
</feature>
<dbReference type="EMBL" id="AFIG01000003">
    <property type="protein sequence ID" value="EGL53016.1"/>
    <property type="molecule type" value="Genomic_DNA"/>
</dbReference>
<evidence type="ECO:0000256" key="12">
    <source>
        <dbReference type="PIRSR" id="PIRSR001549-1"/>
    </source>
</evidence>
<dbReference type="EC" id="6.1.1.21" evidence="11"/>
<gene>
    <name evidence="11" type="primary">hisS</name>
    <name evidence="14" type="ORF">MAMP_00037</name>
</gene>
<dbReference type="AlphaFoldDB" id="F5T1L0"/>
<comment type="catalytic activity">
    <reaction evidence="10 11">
        <text>tRNA(His) + L-histidine + ATP = L-histidyl-tRNA(His) + AMP + diphosphate + H(+)</text>
        <dbReference type="Rhea" id="RHEA:17313"/>
        <dbReference type="Rhea" id="RHEA-COMP:9665"/>
        <dbReference type="Rhea" id="RHEA-COMP:9689"/>
        <dbReference type="ChEBI" id="CHEBI:15378"/>
        <dbReference type="ChEBI" id="CHEBI:30616"/>
        <dbReference type="ChEBI" id="CHEBI:33019"/>
        <dbReference type="ChEBI" id="CHEBI:57595"/>
        <dbReference type="ChEBI" id="CHEBI:78442"/>
        <dbReference type="ChEBI" id="CHEBI:78527"/>
        <dbReference type="ChEBI" id="CHEBI:456215"/>
        <dbReference type="EC" id="6.1.1.21"/>
    </reaction>
</comment>
<dbReference type="PANTHER" id="PTHR43707">
    <property type="entry name" value="HISTIDYL-TRNA SYNTHETASE"/>
    <property type="match status" value="1"/>
</dbReference>
<dbReference type="CDD" id="cd00773">
    <property type="entry name" value="HisRS-like_core"/>
    <property type="match status" value="1"/>
</dbReference>
<dbReference type="SUPFAM" id="SSF52954">
    <property type="entry name" value="Class II aaRS ABD-related"/>
    <property type="match status" value="1"/>
</dbReference>
<dbReference type="OrthoDB" id="9800814at2"/>